<protein>
    <submittedName>
        <fullName evidence="2">DUF6879 family protein</fullName>
    </submittedName>
</protein>
<name>A0ABW7SFS7_9ACTN</name>
<accession>A0ABW7SFS7</accession>
<gene>
    <name evidence="2" type="ORF">ACH4OY_01895</name>
</gene>
<dbReference type="EMBL" id="JBIRPU010000001">
    <property type="protein sequence ID" value="MFI0791446.1"/>
    <property type="molecule type" value="Genomic_DNA"/>
</dbReference>
<feature type="domain" description="DUF6879" evidence="1">
    <location>
        <begin position="21"/>
        <end position="191"/>
    </location>
</feature>
<dbReference type="RefSeq" id="WP_396676081.1">
    <property type="nucleotide sequence ID" value="NZ_JBIRPU010000001.1"/>
</dbReference>
<evidence type="ECO:0000259" key="1">
    <source>
        <dbReference type="Pfam" id="PF21806"/>
    </source>
</evidence>
<comment type="caution">
    <text evidence="2">The sequence shown here is derived from an EMBL/GenBank/DDBJ whole genome shotgun (WGS) entry which is preliminary data.</text>
</comment>
<sequence>MRDLLRSARGERLGLAEYDADFYATVESVDGPILKTERIQTFREPGSPSWEAFAEGRWEEALRIASEPNPELVRFFRQLKERGSGLWRLRIVEPPLTPYLIWELHFLRYRANVGERIRVLDAGLVGELEEDHGTVPELMVAGRHAVYEVRYDESGIPVGADKFVDPAVVEGCRTQVLALLDKAESFDSFFAREVDGTRPPAAHL</sequence>
<reference evidence="2 3" key="1">
    <citation type="submission" date="2024-10" db="EMBL/GenBank/DDBJ databases">
        <title>The Natural Products Discovery Center: Release of the First 8490 Sequenced Strains for Exploring Actinobacteria Biosynthetic Diversity.</title>
        <authorList>
            <person name="Kalkreuter E."/>
            <person name="Kautsar S.A."/>
            <person name="Yang D."/>
            <person name="Bader C.D."/>
            <person name="Teijaro C.N."/>
            <person name="Fluegel L."/>
            <person name="Davis C.M."/>
            <person name="Simpson J.R."/>
            <person name="Lauterbach L."/>
            <person name="Steele A.D."/>
            <person name="Gui C."/>
            <person name="Meng S."/>
            <person name="Li G."/>
            <person name="Viehrig K."/>
            <person name="Ye F."/>
            <person name="Su P."/>
            <person name="Kiefer A.F."/>
            <person name="Nichols A."/>
            <person name="Cepeda A.J."/>
            <person name="Yan W."/>
            <person name="Fan B."/>
            <person name="Jiang Y."/>
            <person name="Adhikari A."/>
            <person name="Zheng C.-J."/>
            <person name="Schuster L."/>
            <person name="Cowan T.M."/>
            <person name="Smanski M.J."/>
            <person name="Chevrette M.G."/>
            <person name="De Carvalho L.P.S."/>
            <person name="Shen B."/>
        </authorList>
    </citation>
    <scope>NUCLEOTIDE SEQUENCE [LARGE SCALE GENOMIC DNA]</scope>
    <source>
        <strain evidence="2 3">NPDC021253</strain>
    </source>
</reference>
<dbReference type="InterPro" id="IPR049244">
    <property type="entry name" value="DUF6879"/>
</dbReference>
<evidence type="ECO:0000313" key="3">
    <source>
        <dbReference type="Proteomes" id="UP001611075"/>
    </source>
</evidence>
<organism evidence="2 3">
    <name type="scientific">Micromonospora rubida</name>
    <dbReference type="NCBI Taxonomy" id="2697657"/>
    <lineage>
        <taxon>Bacteria</taxon>
        <taxon>Bacillati</taxon>
        <taxon>Actinomycetota</taxon>
        <taxon>Actinomycetes</taxon>
        <taxon>Micromonosporales</taxon>
        <taxon>Micromonosporaceae</taxon>
        <taxon>Micromonospora</taxon>
    </lineage>
</organism>
<evidence type="ECO:0000313" key="2">
    <source>
        <dbReference type="EMBL" id="MFI0791446.1"/>
    </source>
</evidence>
<proteinExistence type="predicted"/>
<dbReference type="Proteomes" id="UP001611075">
    <property type="component" value="Unassembled WGS sequence"/>
</dbReference>
<keyword evidence="3" id="KW-1185">Reference proteome</keyword>
<dbReference type="Pfam" id="PF21806">
    <property type="entry name" value="DUF6879"/>
    <property type="match status" value="1"/>
</dbReference>